<evidence type="ECO:0000313" key="2">
    <source>
        <dbReference type="EMBL" id="KAH7935584.1"/>
    </source>
</evidence>
<gene>
    <name evidence="2" type="ORF">HPB52_009992</name>
</gene>
<proteinExistence type="predicted"/>
<sequence>MRCRNSLEGRRFIDVNKAKHGRTLKLKHKSQRSQLTRLINDIEAAFTRDSVTEEQLCILNGRLNQLYADLRATGSDIVPQLSTTEADAEFDRVLNYHDRATATSAKLKYRIRQLQEPRNLATPAASTERVHPGTEGEH</sequence>
<feature type="region of interest" description="Disordered" evidence="1">
    <location>
        <begin position="117"/>
        <end position="138"/>
    </location>
</feature>
<evidence type="ECO:0000256" key="1">
    <source>
        <dbReference type="SAM" id="MobiDB-lite"/>
    </source>
</evidence>
<reference evidence="2" key="1">
    <citation type="journal article" date="2020" name="Cell">
        <title>Large-Scale Comparative Analyses of Tick Genomes Elucidate Their Genetic Diversity and Vector Capacities.</title>
        <authorList>
            <consortium name="Tick Genome and Microbiome Consortium (TIGMIC)"/>
            <person name="Jia N."/>
            <person name="Wang J."/>
            <person name="Shi W."/>
            <person name="Du L."/>
            <person name="Sun Y."/>
            <person name="Zhan W."/>
            <person name="Jiang J.F."/>
            <person name="Wang Q."/>
            <person name="Zhang B."/>
            <person name="Ji P."/>
            <person name="Bell-Sakyi L."/>
            <person name="Cui X.M."/>
            <person name="Yuan T.T."/>
            <person name="Jiang B.G."/>
            <person name="Yang W.F."/>
            <person name="Lam T.T."/>
            <person name="Chang Q.C."/>
            <person name="Ding S.J."/>
            <person name="Wang X.J."/>
            <person name="Zhu J.G."/>
            <person name="Ruan X.D."/>
            <person name="Zhao L."/>
            <person name="Wei J.T."/>
            <person name="Ye R.Z."/>
            <person name="Que T.C."/>
            <person name="Du C.H."/>
            <person name="Zhou Y.H."/>
            <person name="Cheng J.X."/>
            <person name="Dai P.F."/>
            <person name="Guo W.B."/>
            <person name="Han X.H."/>
            <person name="Huang E.J."/>
            <person name="Li L.F."/>
            <person name="Wei W."/>
            <person name="Gao Y.C."/>
            <person name="Liu J.Z."/>
            <person name="Shao H.Z."/>
            <person name="Wang X."/>
            <person name="Wang C.C."/>
            <person name="Yang T.C."/>
            <person name="Huo Q.B."/>
            <person name="Li W."/>
            <person name="Chen H.Y."/>
            <person name="Chen S.E."/>
            <person name="Zhou L.G."/>
            <person name="Ni X.B."/>
            <person name="Tian J.H."/>
            <person name="Sheng Y."/>
            <person name="Liu T."/>
            <person name="Pan Y.S."/>
            <person name="Xia L.Y."/>
            <person name="Li J."/>
            <person name="Zhao F."/>
            <person name="Cao W.C."/>
        </authorList>
    </citation>
    <scope>NUCLEOTIDE SEQUENCE</scope>
    <source>
        <strain evidence="2">Rsan-2018</strain>
    </source>
</reference>
<dbReference type="AlphaFoldDB" id="A0A9D4SP19"/>
<dbReference type="Proteomes" id="UP000821837">
    <property type="component" value="Unassembled WGS sequence"/>
</dbReference>
<comment type="caution">
    <text evidence="2">The sequence shown here is derived from an EMBL/GenBank/DDBJ whole genome shotgun (WGS) entry which is preliminary data.</text>
</comment>
<organism evidence="2 3">
    <name type="scientific">Rhipicephalus sanguineus</name>
    <name type="common">Brown dog tick</name>
    <name type="synonym">Ixodes sanguineus</name>
    <dbReference type="NCBI Taxonomy" id="34632"/>
    <lineage>
        <taxon>Eukaryota</taxon>
        <taxon>Metazoa</taxon>
        <taxon>Ecdysozoa</taxon>
        <taxon>Arthropoda</taxon>
        <taxon>Chelicerata</taxon>
        <taxon>Arachnida</taxon>
        <taxon>Acari</taxon>
        <taxon>Parasitiformes</taxon>
        <taxon>Ixodida</taxon>
        <taxon>Ixodoidea</taxon>
        <taxon>Ixodidae</taxon>
        <taxon>Rhipicephalinae</taxon>
        <taxon>Rhipicephalus</taxon>
        <taxon>Rhipicephalus</taxon>
    </lineage>
</organism>
<protein>
    <submittedName>
        <fullName evidence="2">Uncharacterized protein</fullName>
    </submittedName>
</protein>
<dbReference type="VEuPathDB" id="VectorBase:RSAN_049852"/>
<evidence type="ECO:0000313" key="3">
    <source>
        <dbReference type="Proteomes" id="UP000821837"/>
    </source>
</evidence>
<accession>A0A9D4SP19</accession>
<dbReference type="EMBL" id="JABSTV010001255">
    <property type="protein sequence ID" value="KAH7935584.1"/>
    <property type="molecule type" value="Genomic_DNA"/>
</dbReference>
<name>A0A9D4SP19_RHISA</name>
<keyword evidence="3" id="KW-1185">Reference proteome</keyword>
<reference evidence="2" key="2">
    <citation type="submission" date="2021-09" db="EMBL/GenBank/DDBJ databases">
        <authorList>
            <person name="Jia N."/>
            <person name="Wang J."/>
            <person name="Shi W."/>
            <person name="Du L."/>
            <person name="Sun Y."/>
            <person name="Zhan W."/>
            <person name="Jiang J."/>
            <person name="Wang Q."/>
            <person name="Zhang B."/>
            <person name="Ji P."/>
            <person name="Sakyi L.B."/>
            <person name="Cui X."/>
            <person name="Yuan T."/>
            <person name="Jiang B."/>
            <person name="Yang W."/>
            <person name="Lam T.T.-Y."/>
            <person name="Chang Q."/>
            <person name="Ding S."/>
            <person name="Wang X."/>
            <person name="Zhu J."/>
            <person name="Ruan X."/>
            <person name="Zhao L."/>
            <person name="Wei J."/>
            <person name="Que T."/>
            <person name="Du C."/>
            <person name="Cheng J."/>
            <person name="Dai P."/>
            <person name="Han X."/>
            <person name="Huang E."/>
            <person name="Gao Y."/>
            <person name="Liu J."/>
            <person name="Shao H."/>
            <person name="Ye R."/>
            <person name="Li L."/>
            <person name="Wei W."/>
            <person name="Wang X."/>
            <person name="Wang C."/>
            <person name="Huo Q."/>
            <person name="Li W."/>
            <person name="Guo W."/>
            <person name="Chen H."/>
            <person name="Chen S."/>
            <person name="Zhou L."/>
            <person name="Zhou L."/>
            <person name="Ni X."/>
            <person name="Tian J."/>
            <person name="Zhou Y."/>
            <person name="Sheng Y."/>
            <person name="Liu T."/>
            <person name="Pan Y."/>
            <person name="Xia L."/>
            <person name="Li J."/>
            <person name="Zhao F."/>
            <person name="Cao W."/>
        </authorList>
    </citation>
    <scope>NUCLEOTIDE SEQUENCE</scope>
    <source>
        <strain evidence="2">Rsan-2018</strain>
        <tissue evidence="2">Larvae</tissue>
    </source>
</reference>
<feature type="compositionally biased region" description="Basic and acidic residues" evidence="1">
    <location>
        <begin position="128"/>
        <end position="138"/>
    </location>
</feature>